<evidence type="ECO:0000256" key="1">
    <source>
        <dbReference type="SAM" id="MobiDB-lite"/>
    </source>
</evidence>
<evidence type="ECO:0000313" key="2">
    <source>
        <dbReference type="EMBL" id="CAD9279523.1"/>
    </source>
</evidence>
<name>A0A7S1UXB9_9STRA</name>
<sequence length="158" mass="17385">MVQANTPYPSVTTAGNVCVFSRPETRTKEFEKRFWSMVSSDSARIGGSKDDSIASSLGNESGETPSSNGLATTQVDYLTANTNRSSFNTWWSQFRGNSVSNEVLRSKAVERCVETHRQAGLNVPNSFDHCLEPRSYHQLSPQKQPTVSCAGTISNSWI</sequence>
<proteinExistence type="predicted"/>
<protein>
    <submittedName>
        <fullName evidence="2">Uncharacterized protein</fullName>
    </submittedName>
</protein>
<dbReference type="EMBL" id="HBGK01016783">
    <property type="protein sequence ID" value="CAD9279523.1"/>
    <property type="molecule type" value="Transcribed_RNA"/>
</dbReference>
<organism evidence="2">
    <name type="scientific">Grammatophora oceanica</name>
    <dbReference type="NCBI Taxonomy" id="210454"/>
    <lineage>
        <taxon>Eukaryota</taxon>
        <taxon>Sar</taxon>
        <taxon>Stramenopiles</taxon>
        <taxon>Ochrophyta</taxon>
        <taxon>Bacillariophyta</taxon>
        <taxon>Fragilariophyceae</taxon>
        <taxon>Fragilariophycidae</taxon>
        <taxon>Rhabdonematales</taxon>
        <taxon>Grammatophoraceae</taxon>
        <taxon>Grammatophora</taxon>
    </lineage>
</organism>
<reference evidence="2" key="1">
    <citation type="submission" date="2021-01" db="EMBL/GenBank/DDBJ databases">
        <authorList>
            <person name="Corre E."/>
            <person name="Pelletier E."/>
            <person name="Niang G."/>
            <person name="Scheremetjew M."/>
            <person name="Finn R."/>
            <person name="Kale V."/>
            <person name="Holt S."/>
            <person name="Cochrane G."/>
            <person name="Meng A."/>
            <person name="Brown T."/>
            <person name="Cohen L."/>
        </authorList>
    </citation>
    <scope>NUCLEOTIDE SEQUENCE</scope>
    <source>
        <strain evidence="2">CCMP 410</strain>
    </source>
</reference>
<gene>
    <name evidence="2" type="ORF">GOCE00092_LOCUS8432</name>
</gene>
<accession>A0A7S1UXB9</accession>
<dbReference type="AlphaFoldDB" id="A0A7S1UXB9"/>
<feature type="region of interest" description="Disordered" evidence="1">
    <location>
        <begin position="42"/>
        <end position="72"/>
    </location>
</feature>
<feature type="compositionally biased region" description="Polar residues" evidence="1">
    <location>
        <begin position="53"/>
        <end position="72"/>
    </location>
</feature>